<accession>A0A5B9W3J2</accession>
<dbReference type="EC" id="1.1.1.100" evidence="4"/>
<evidence type="ECO:0000313" key="5">
    <source>
        <dbReference type="Proteomes" id="UP000324233"/>
    </source>
</evidence>
<dbReference type="Gene3D" id="3.40.50.720">
    <property type="entry name" value="NAD(P)-binding Rossmann-like Domain"/>
    <property type="match status" value="1"/>
</dbReference>
<dbReference type="EMBL" id="CP042997">
    <property type="protein sequence ID" value="QEH35158.1"/>
    <property type="molecule type" value="Genomic_DNA"/>
</dbReference>
<dbReference type="NCBIfam" id="NF009466">
    <property type="entry name" value="PRK12826.1-2"/>
    <property type="match status" value="1"/>
</dbReference>
<evidence type="ECO:0000256" key="1">
    <source>
        <dbReference type="ARBA" id="ARBA00006484"/>
    </source>
</evidence>
<dbReference type="AlphaFoldDB" id="A0A5B9W3J2"/>
<dbReference type="SMART" id="SM00822">
    <property type="entry name" value="PKS_KR"/>
    <property type="match status" value="1"/>
</dbReference>
<dbReference type="GO" id="GO:0004316">
    <property type="term" value="F:3-oxoacyl-[acyl-carrier-protein] reductase (NADPH) activity"/>
    <property type="evidence" value="ECO:0007669"/>
    <property type="project" value="UniProtKB-EC"/>
</dbReference>
<protein>
    <submittedName>
        <fullName evidence="4">3-oxoacyl-[acyl-carrier-protein] reductase FabG</fullName>
        <ecNumber evidence="4">1.1.1.100</ecNumber>
    </submittedName>
</protein>
<dbReference type="OrthoDB" id="9803333at2"/>
<dbReference type="PANTHER" id="PTHR42879:SF2">
    <property type="entry name" value="3-OXOACYL-[ACYL-CARRIER-PROTEIN] REDUCTASE FABG"/>
    <property type="match status" value="1"/>
</dbReference>
<dbReference type="Proteomes" id="UP000324233">
    <property type="component" value="Chromosome"/>
</dbReference>
<evidence type="ECO:0000259" key="3">
    <source>
        <dbReference type="SMART" id="SM00822"/>
    </source>
</evidence>
<dbReference type="PANTHER" id="PTHR42879">
    <property type="entry name" value="3-OXOACYL-(ACYL-CARRIER-PROTEIN) REDUCTASE"/>
    <property type="match status" value="1"/>
</dbReference>
<dbReference type="GO" id="GO:0032787">
    <property type="term" value="P:monocarboxylic acid metabolic process"/>
    <property type="evidence" value="ECO:0007669"/>
    <property type="project" value="UniProtKB-ARBA"/>
</dbReference>
<dbReference type="RefSeq" id="WP_148594990.1">
    <property type="nucleotide sequence ID" value="NZ_CP042997.1"/>
</dbReference>
<dbReference type="InterPro" id="IPR036291">
    <property type="entry name" value="NAD(P)-bd_dom_sf"/>
</dbReference>
<proteinExistence type="inferred from homology"/>
<dbReference type="InterPro" id="IPR002347">
    <property type="entry name" value="SDR_fam"/>
</dbReference>
<organism evidence="4 5">
    <name type="scientific">Aquisphaera giovannonii</name>
    <dbReference type="NCBI Taxonomy" id="406548"/>
    <lineage>
        <taxon>Bacteria</taxon>
        <taxon>Pseudomonadati</taxon>
        <taxon>Planctomycetota</taxon>
        <taxon>Planctomycetia</taxon>
        <taxon>Isosphaerales</taxon>
        <taxon>Isosphaeraceae</taxon>
        <taxon>Aquisphaera</taxon>
    </lineage>
</organism>
<dbReference type="PROSITE" id="PS00061">
    <property type="entry name" value="ADH_SHORT"/>
    <property type="match status" value="1"/>
</dbReference>
<sequence>MASGSVILEENDLENAIPDFSLAGKKAFVTGSSRGIGRAVALALAHAGADVAISCNTGGDAAEEACRRIREMGRQAQFYAHNVAMESEVEAMCGEVLRDFGRVDILVNNAAINRDRAFKKLTKDLWDEVITTDLTSVFLVTKHFIDDMAARGWGRVINMSSMSGEIGNFGQANYAAAKAGMIGLTKTLAREYSRKGVTVNAVAPGFTRTRMTEGIPDKAMEMVLAATPMGRMGEPVEIAAGVVYLASNSAGFITGHVLDINGGFAM</sequence>
<feature type="domain" description="Ketoreductase" evidence="3">
    <location>
        <begin position="25"/>
        <end position="205"/>
    </location>
</feature>
<dbReference type="PRINTS" id="PR00080">
    <property type="entry name" value="SDRFAMILY"/>
</dbReference>
<dbReference type="SUPFAM" id="SSF51735">
    <property type="entry name" value="NAD(P)-binding Rossmann-fold domains"/>
    <property type="match status" value="1"/>
</dbReference>
<dbReference type="InterPro" id="IPR057326">
    <property type="entry name" value="KR_dom"/>
</dbReference>
<dbReference type="Pfam" id="PF13561">
    <property type="entry name" value="adh_short_C2"/>
    <property type="match status" value="1"/>
</dbReference>
<dbReference type="KEGG" id="agv:OJF2_37030"/>
<reference evidence="4 5" key="1">
    <citation type="submission" date="2019-08" db="EMBL/GenBank/DDBJ databases">
        <title>Deep-cultivation of Planctomycetes and their phenomic and genomic characterization uncovers novel biology.</title>
        <authorList>
            <person name="Wiegand S."/>
            <person name="Jogler M."/>
            <person name="Boedeker C."/>
            <person name="Pinto D."/>
            <person name="Vollmers J."/>
            <person name="Rivas-Marin E."/>
            <person name="Kohn T."/>
            <person name="Peeters S.H."/>
            <person name="Heuer A."/>
            <person name="Rast P."/>
            <person name="Oberbeckmann S."/>
            <person name="Bunk B."/>
            <person name="Jeske O."/>
            <person name="Meyerdierks A."/>
            <person name="Storesund J.E."/>
            <person name="Kallscheuer N."/>
            <person name="Luecker S."/>
            <person name="Lage O.M."/>
            <person name="Pohl T."/>
            <person name="Merkel B.J."/>
            <person name="Hornburger P."/>
            <person name="Mueller R.-W."/>
            <person name="Bruemmer F."/>
            <person name="Labrenz M."/>
            <person name="Spormann A.M."/>
            <person name="Op den Camp H."/>
            <person name="Overmann J."/>
            <person name="Amann R."/>
            <person name="Jetten M.S.M."/>
            <person name="Mascher T."/>
            <person name="Medema M.H."/>
            <person name="Devos D.P."/>
            <person name="Kaster A.-K."/>
            <person name="Ovreas L."/>
            <person name="Rohde M."/>
            <person name="Galperin M.Y."/>
            <person name="Jogler C."/>
        </authorList>
    </citation>
    <scope>NUCLEOTIDE SEQUENCE [LARGE SCALE GENOMIC DNA]</scope>
    <source>
        <strain evidence="4 5">OJF2</strain>
    </source>
</reference>
<gene>
    <name evidence="4" type="primary">fabG_7</name>
    <name evidence="4" type="ORF">OJF2_37030</name>
</gene>
<name>A0A5B9W3J2_9BACT</name>
<evidence type="ECO:0000313" key="4">
    <source>
        <dbReference type="EMBL" id="QEH35158.1"/>
    </source>
</evidence>
<dbReference type="InterPro" id="IPR050259">
    <property type="entry name" value="SDR"/>
</dbReference>
<evidence type="ECO:0000256" key="2">
    <source>
        <dbReference type="ARBA" id="ARBA00023002"/>
    </source>
</evidence>
<dbReference type="PRINTS" id="PR00081">
    <property type="entry name" value="GDHRDH"/>
</dbReference>
<dbReference type="InterPro" id="IPR020904">
    <property type="entry name" value="Sc_DH/Rdtase_CS"/>
</dbReference>
<keyword evidence="2 4" id="KW-0560">Oxidoreductase</keyword>
<comment type="similarity">
    <text evidence="1">Belongs to the short-chain dehydrogenases/reductases (SDR) family.</text>
</comment>
<keyword evidence="5" id="KW-1185">Reference proteome</keyword>
<dbReference type="FunFam" id="3.40.50.720:FF:000173">
    <property type="entry name" value="3-oxoacyl-[acyl-carrier protein] reductase"/>
    <property type="match status" value="1"/>
</dbReference>